<name>A0A9N9XCM9_DIABA</name>
<keyword evidence="1" id="KW-0732">Signal</keyword>
<organism evidence="2 3">
    <name type="scientific">Diabrotica balteata</name>
    <name type="common">Banded cucumber beetle</name>
    <dbReference type="NCBI Taxonomy" id="107213"/>
    <lineage>
        <taxon>Eukaryota</taxon>
        <taxon>Metazoa</taxon>
        <taxon>Ecdysozoa</taxon>
        <taxon>Arthropoda</taxon>
        <taxon>Hexapoda</taxon>
        <taxon>Insecta</taxon>
        <taxon>Pterygota</taxon>
        <taxon>Neoptera</taxon>
        <taxon>Endopterygota</taxon>
        <taxon>Coleoptera</taxon>
        <taxon>Polyphaga</taxon>
        <taxon>Cucujiformia</taxon>
        <taxon>Chrysomeloidea</taxon>
        <taxon>Chrysomelidae</taxon>
        <taxon>Galerucinae</taxon>
        <taxon>Diabroticina</taxon>
        <taxon>Diabroticites</taxon>
        <taxon>Diabrotica</taxon>
    </lineage>
</organism>
<proteinExistence type="predicted"/>
<dbReference type="CDD" id="cd23992">
    <property type="entry name" value="PBP_GOBP"/>
    <property type="match status" value="1"/>
</dbReference>
<dbReference type="Proteomes" id="UP001153709">
    <property type="component" value="Chromosome 4"/>
</dbReference>
<dbReference type="EMBL" id="OU898279">
    <property type="protein sequence ID" value="CAG9834049.1"/>
    <property type="molecule type" value="Genomic_DNA"/>
</dbReference>
<protein>
    <submittedName>
        <fullName evidence="2">Uncharacterized protein</fullName>
    </submittedName>
</protein>
<keyword evidence="3" id="KW-1185">Reference proteome</keyword>
<feature type="chain" id="PRO_5040366346" evidence="1">
    <location>
        <begin position="18"/>
        <end position="132"/>
    </location>
</feature>
<reference evidence="2" key="1">
    <citation type="submission" date="2022-01" db="EMBL/GenBank/DDBJ databases">
        <authorList>
            <person name="King R."/>
        </authorList>
    </citation>
    <scope>NUCLEOTIDE SEQUENCE</scope>
</reference>
<dbReference type="GO" id="GO:0005549">
    <property type="term" value="F:odorant binding"/>
    <property type="evidence" value="ECO:0007669"/>
    <property type="project" value="InterPro"/>
</dbReference>
<dbReference type="AlphaFoldDB" id="A0A9N9XCM9"/>
<dbReference type="InterPro" id="IPR036728">
    <property type="entry name" value="PBP_GOBP_sf"/>
</dbReference>
<feature type="signal peptide" evidence="1">
    <location>
        <begin position="1"/>
        <end position="17"/>
    </location>
</feature>
<evidence type="ECO:0000313" key="2">
    <source>
        <dbReference type="EMBL" id="CAG9834049.1"/>
    </source>
</evidence>
<dbReference type="InterPro" id="IPR006170">
    <property type="entry name" value="PBP/GOBP"/>
</dbReference>
<evidence type="ECO:0000313" key="3">
    <source>
        <dbReference type="Proteomes" id="UP001153709"/>
    </source>
</evidence>
<dbReference type="Pfam" id="PF01395">
    <property type="entry name" value="PBP_GOBP"/>
    <property type="match status" value="1"/>
</dbReference>
<evidence type="ECO:0000256" key="1">
    <source>
        <dbReference type="SAM" id="SignalP"/>
    </source>
</evidence>
<dbReference type="Gene3D" id="1.10.238.20">
    <property type="entry name" value="Pheromone/general odorant binding protein domain"/>
    <property type="match status" value="1"/>
</dbReference>
<accession>A0A9N9XCM9</accession>
<sequence>MFKYAICLFAVVYLVNSKVSVTRFTQEGVVEKINDCAKKLGTTNLSLENLVKAIEQNQEVEVMKKLNLCSLKAVGTLNDDNQVDYVQGSKNMRLFFPENAEEIITKCFKKLEDPIEDAYKMSVCMLSLAKEH</sequence>
<dbReference type="SUPFAM" id="SSF47565">
    <property type="entry name" value="Insect pheromone/odorant-binding proteins"/>
    <property type="match status" value="1"/>
</dbReference>
<gene>
    <name evidence="2" type="ORF">DIABBA_LOCUS7400</name>
</gene>